<protein>
    <submittedName>
        <fullName evidence="1">Uncharacterized protein</fullName>
    </submittedName>
</protein>
<keyword evidence="2" id="KW-1185">Reference proteome</keyword>
<comment type="caution">
    <text evidence="1">The sequence shown here is derived from an EMBL/GenBank/DDBJ whole genome shotgun (WGS) entry which is preliminary data.</text>
</comment>
<dbReference type="AlphaFoldDB" id="A0AA39TEA5"/>
<proteinExistence type="predicted"/>
<evidence type="ECO:0000313" key="2">
    <source>
        <dbReference type="Proteomes" id="UP001168877"/>
    </source>
</evidence>
<accession>A0AA39TEA5</accession>
<sequence length="125" mass="13856">MFGDLEKPPDDQKWSVLTQTWDDKGDLVWANGIRDGCRPWNEVDTKIALCAGGPALDDRRWTSAQAHFCKGAGRHALTQAPDQRSTTGLLALVWTSARPAARHWAFCAGQALVDQRTATIFEPHK</sequence>
<reference evidence="1" key="2">
    <citation type="submission" date="2023-06" db="EMBL/GenBank/DDBJ databases">
        <authorList>
            <person name="Swenson N.G."/>
            <person name="Wegrzyn J.L."/>
            <person name="Mcevoy S.L."/>
        </authorList>
    </citation>
    <scope>NUCLEOTIDE SEQUENCE</scope>
    <source>
        <strain evidence="1">NS2018</strain>
        <tissue evidence="1">Leaf</tissue>
    </source>
</reference>
<reference evidence="1" key="1">
    <citation type="journal article" date="2022" name="Plant J.">
        <title>Strategies of tolerance reflected in two North American maple genomes.</title>
        <authorList>
            <person name="McEvoy S.L."/>
            <person name="Sezen U.U."/>
            <person name="Trouern-Trend A."/>
            <person name="McMahon S.M."/>
            <person name="Schaberg P.G."/>
            <person name="Yang J."/>
            <person name="Wegrzyn J.L."/>
            <person name="Swenson N.G."/>
        </authorList>
    </citation>
    <scope>NUCLEOTIDE SEQUENCE</scope>
    <source>
        <strain evidence="1">NS2018</strain>
    </source>
</reference>
<dbReference type="EMBL" id="JAUESC010000002">
    <property type="protein sequence ID" value="KAK0604310.1"/>
    <property type="molecule type" value="Genomic_DNA"/>
</dbReference>
<organism evidence="1 2">
    <name type="scientific">Acer saccharum</name>
    <name type="common">Sugar maple</name>
    <dbReference type="NCBI Taxonomy" id="4024"/>
    <lineage>
        <taxon>Eukaryota</taxon>
        <taxon>Viridiplantae</taxon>
        <taxon>Streptophyta</taxon>
        <taxon>Embryophyta</taxon>
        <taxon>Tracheophyta</taxon>
        <taxon>Spermatophyta</taxon>
        <taxon>Magnoliopsida</taxon>
        <taxon>eudicotyledons</taxon>
        <taxon>Gunneridae</taxon>
        <taxon>Pentapetalae</taxon>
        <taxon>rosids</taxon>
        <taxon>malvids</taxon>
        <taxon>Sapindales</taxon>
        <taxon>Sapindaceae</taxon>
        <taxon>Hippocastanoideae</taxon>
        <taxon>Acereae</taxon>
        <taxon>Acer</taxon>
    </lineage>
</organism>
<evidence type="ECO:0000313" key="1">
    <source>
        <dbReference type="EMBL" id="KAK0604310.1"/>
    </source>
</evidence>
<name>A0AA39TEA5_ACESA</name>
<dbReference type="Proteomes" id="UP001168877">
    <property type="component" value="Unassembled WGS sequence"/>
</dbReference>
<gene>
    <name evidence="1" type="ORF">LWI29_014405</name>
</gene>